<feature type="compositionally biased region" description="Acidic residues" evidence="1">
    <location>
        <begin position="41"/>
        <end position="50"/>
    </location>
</feature>
<feature type="compositionally biased region" description="Low complexity" evidence="1">
    <location>
        <begin position="679"/>
        <end position="695"/>
    </location>
</feature>
<accession>A0A0S4J599</accession>
<sequence length="1062" mass="115399">MSTHSQAPLNTSTQLASVVRVPPSAAASPSAAPSPRRTSQEDEGDPSEYDAEYKLPPVIVGDASELEEILSTSRKKPNNSSLSDGDLVGGLILENNDSGDVVERRRLIHSDIVQEELEGAKNNTMTQSSSSLRNQKRHHGTKRCTVTIPMWFGCAVLCTILVGVVGFTPFFATQSNNEIVVGAARESYNTAVGNTGVKIYYKFINELITLILAYSQANFKPFQMTSVNFSNPFWDREWQLYFIGAAVTVPTRYFYYMDLATGHFTGQYPTGPNRTEMMRIVGNVNDVNFTLFRRNTLPPLEFQPVGSASLLFPPAVAFNAFFAKSQAAALVAPSLDVQGGMMYGYARFITSPLTTPPYTIPVGALLELLPLHEMISASDTAVTNVARFSGESVVLDDTGALVSCSLPALAGNIFVPVGTPGAICTTIVYNNVTTSKCRHSLSTLRLVWPLFGAAHDAYFLRSNVTLPGAVNLNVAFQSMNFSYVTFQFEGQEYMVSASSPSLEAGSGWWAAAITPTAPVYGPYIANRKRIILVVALVCAGMALLVLVLTFILMRPLGVLMSDMIAALRLQTQSDRYAKTLSRASGHPHQTGSSSSVTMCDGWRLQVSELHDIGHAVVCLHKLLEEVATMLPPPVILMIRTSLAQRTTAHYLSSSTTSSEDAGTIGSGSLSSSDAHAHPSAFASIDSSRSSTQSRSNKTKHVHPHGSSSNNNQHGIHHDRQEDENVVQMLAWFEDYYRVKGSVLPPPLEYAAAAPKEVLQLDEDVIEVVATTLEDIHQVDAPINIGTLEVTQAITDKSSPADDVDVSPPDHQAGLVPLSNHAVAANSILMNPTVSLRPARRRGFFMAVSLVALKCRPSHFAEAIAPLLSLVWHHGGEIEMIERSFILATFGCYVEGGDSASRAVTCAIAIAEQRGRMKRSLSVSRNDWEHEEASFESAARCTIAIDCGWFETSTFSCVLPGGRLMRRQVVSSVARDVAVKMLPLGEVLNERLLITGDALRHVDPKTFLGRAPLIMDHLRFDVKSWSKVSRRGSVFIFSVPTLMTITSASELQQHTEPTSMPPA</sequence>
<organism evidence="3 4">
    <name type="scientific">Bodo saltans</name>
    <name type="common">Flagellated protozoan</name>
    <dbReference type="NCBI Taxonomy" id="75058"/>
    <lineage>
        <taxon>Eukaryota</taxon>
        <taxon>Discoba</taxon>
        <taxon>Euglenozoa</taxon>
        <taxon>Kinetoplastea</taxon>
        <taxon>Metakinetoplastina</taxon>
        <taxon>Eubodonida</taxon>
        <taxon>Bodonidae</taxon>
        <taxon>Bodo</taxon>
    </lineage>
</organism>
<feature type="region of interest" description="Disordered" evidence="1">
    <location>
        <begin position="651"/>
        <end position="720"/>
    </location>
</feature>
<feature type="transmembrane region" description="Helical" evidence="2">
    <location>
        <begin position="238"/>
        <end position="255"/>
    </location>
</feature>
<feature type="compositionally biased region" description="Low complexity" evidence="1">
    <location>
        <begin position="16"/>
        <end position="37"/>
    </location>
</feature>
<evidence type="ECO:0000313" key="3">
    <source>
        <dbReference type="EMBL" id="CUG27857.1"/>
    </source>
</evidence>
<keyword evidence="4" id="KW-1185">Reference proteome</keyword>
<evidence type="ECO:0000256" key="1">
    <source>
        <dbReference type="SAM" id="MobiDB-lite"/>
    </source>
</evidence>
<keyword evidence="2 3" id="KW-0812">Transmembrane</keyword>
<evidence type="ECO:0000313" key="4">
    <source>
        <dbReference type="Proteomes" id="UP000051952"/>
    </source>
</evidence>
<feature type="transmembrane region" description="Helical" evidence="2">
    <location>
        <begin position="146"/>
        <end position="172"/>
    </location>
</feature>
<dbReference type="VEuPathDB" id="TriTrypDB:BSAL_76825"/>
<keyword evidence="2" id="KW-0472">Membrane</keyword>
<feature type="compositionally biased region" description="Polar residues" evidence="1">
    <location>
        <begin position="1"/>
        <end position="15"/>
    </location>
</feature>
<feature type="non-terminal residue" evidence="3">
    <location>
        <position position="1062"/>
    </location>
</feature>
<keyword evidence="2" id="KW-1133">Transmembrane helix</keyword>
<evidence type="ECO:0000256" key="2">
    <source>
        <dbReference type="SAM" id="Phobius"/>
    </source>
</evidence>
<dbReference type="EMBL" id="CYKH01000729">
    <property type="protein sequence ID" value="CUG27857.1"/>
    <property type="molecule type" value="Genomic_DNA"/>
</dbReference>
<feature type="transmembrane region" description="Helical" evidence="2">
    <location>
        <begin position="530"/>
        <end position="553"/>
    </location>
</feature>
<reference evidence="4" key="1">
    <citation type="submission" date="2015-09" db="EMBL/GenBank/DDBJ databases">
        <authorList>
            <consortium name="Pathogen Informatics"/>
        </authorList>
    </citation>
    <scope>NUCLEOTIDE SEQUENCE [LARGE SCALE GENOMIC DNA]</scope>
    <source>
        <strain evidence="4">Lake Konstanz</strain>
    </source>
</reference>
<feature type="region of interest" description="Disordered" evidence="1">
    <location>
        <begin position="1"/>
        <end position="50"/>
    </location>
</feature>
<name>A0A0S4J599_BODSA</name>
<dbReference type="AlphaFoldDB" id="A0A0S4J599"/>
<dbReference type="Proteomes" id="UP000051952">
    <property type="component" value="Unassembled WGS sequence"/>
</dbReference>
<protein>
    <submittedName>
        <fullName evidence="3">Transmembrane protein, putative</fullName>
    </submittedName>
</protein>
<feature type="compositionally biased region" description="Polar residues" evidence="1">
    <location>
        <begin position="651"/>
        <end position="673"/>
    </location>
</feature>
<gene>
    <name evidence="3" type="ORF">BSAL_76825</name>
</gene>
<proteinExistence type="predicted"/>